<dbReference type="GO" id="GO:0000981">
    <property type="term" value="F:DNA-binding transcription factor activity, RNA polymerase II-specific"/>
    <property type="evidence" value="ECO:0007669"/>
    <property type="project" value="InterPro"/>
</dbReference>
<keyword evidence="5" id="KW-1185">Reference proteome</keyword>
<organism evidence="4 5">
    <name type="scientific">Naematelia encephala</name>
    <dbReference type="NCBI Taxonomy" id="71784"/>
    <lineage>
        <taxon>Eukaryota</taxon>
        <taxon>Fungi</taxon>
        <taxon>Dikarya</taxon>
        <taxon>Basidiomycota</taxon>
        <taxon>Agaricomycotina</taxon>
        <taxon>Tremellomycetes</taxon>
        <taxon>Tremellales</taxon>
        <taxon>Naemateliaceae</taxon>
        <taxon>Naematelia</taxon>
    </lineage>
</organism>
<dbReference type="GO" id="GO:0008270">
    <property type="term" value="F:zinc ion binding"/>
    <property type="evidence" value="ECO:0007669"/>
    <property type="project" value="InterPro"/>
</dbReference>
<dbReference type="InterPro" id="IPR050613">
    <property type="entry name" value="Sec_Metabolite_Reg"/>
</dbReference>
<dbReference type="PANTHER" id="PTHR31001:SF76">
    <property type="entry name" value="ZN(2)-C6 FUNGAL-TYPE DOMAIN-CONTAINING PROTEIN"/>
    <property type="match status" value="1"/>
</dbReference>
<dbReference type="SUPFAM" id="SSF57701">
    <property type="entry name" value="Zn2/Cys6 DNA-binding domain"/>
    <property type="match status" value="1"/>
</dbReference>
<comment type="subcellular location">
    <subcellularLocation>
        <location evidence="1">Nucleus</location>
    </subcellularLocation>
</comment>
<dbReference type="Pfam" id="PF00172">
    <property type="entry name" value="Zn_clus"/>
    <property type="match status" value="1"/>
</dbReference>
<name>A0A1Y2ARF4_9TREE</name>
<comment type="caution">
    <text evidence="4">The sequence shown here is derived from an EMBL/GenBank/DDBJ whole genome shotgun (WGS) entry which is preliminary data.</text>
</comment>
<evidence type="ECO:0000313" key="4">
    <source>
        <dbReference type="EMBL" id="ORY25044.1"/>
    </source>
</evidence>
<dbReference type="InterPro" id="IPR036864">
    <property type="entry name" value="Zn2-C6_fun-type_DNA-bd_sf"/>
</dbReference>
<dbReference type="PROSITE" id="PS50048">
    <property type="entry name" value="ZN2_CY6_FUNGAL_2"/>
    <property type="match status" value="1"/>
</dbReference>
<protein>
    <recommendedName>
        <fullName evidence="3">Zn(2)-C6 fungal-type domain-containing protein</fullName>
    </recommendedName>
</protein>
<evidence type="ECO:0000259" key="3">
    <source>
        <dbReference type="PROSITE" id="PS50048"/>
    </source>
</evidence>
<dbReference type="InParanoid" id="A0A1Y2ARF4"/>
<dbReference type="CDD" id="cd00067">
    <property type="entry name" value="GAL4"/>
    <property type="match status" value="1"/>
</dbReference>
<accession>A0A1Y2ARF4</accession>
<dbReference type="Gene3D" id="4.10.240.10">
    <property type="entry name" value="Zn(2)-C6 fungal-type DNA-binding domain"/>
    <property type="match status" value="1"/>
</dbReference>
<feature type="domain" description="Zn(2)-C6 fungal-type" evidence="3">
    <location>
        <begin position="37"/>
        <end position="68"/>
    </location>
</feature>
<dbReference type="InterPro" id="IPR001138">
    <property type="entry name" value="Zn2Cys6_DnaBD"/>
</dbReference>
<dbReference type="STRING" id="71784.A0A1Y2ARF4"/>
<dbReference type="Proteomes" id="UP000193986">
    <property type="component" value="Unassembled WGS sequence"/>
</dbReference>
<proteinExistence type="predicted"/>
<dbReference type="AlphaFoldDB" id="A0A1Y2ARF4"/>
<dbReference type="SMART" id="SM00066">
    <property type="entry name" value="GAL4"/>
    <property type="match status" value="1"/>
</dbReference>
<gene>
    <name evidence="4" type="ORF">BCR39DRAFT_545047</name>
</gene>
<dbReference type="GO" id="GO:0005634">
    <property type="term" value="C:nucleus"/>
    <property type="evidence" value="ECO:0007669"/>
    <property type="project" value="UniProtKB-SubCell"/>
</dbReference>
<reference evidence="4 5" key="1">
    <citation type="submission" date="2016-07" db="EMBL/GenBank/DDBJ databases">
        <title>Pervasive Adenine N6-methylation of Active Genes in Fungi.</title>
        <authorList>
            <consortium name="DOE Joint Genome Institute"/>
            <person name="Mondo S.J."/>
            <person name="Dannebaum R.O."/>
            <person name="Kuo R.C."/>
            <person name="Labutti K."/>
            <person name="Haridas S."/>
            <person name="Kuo A."/>
            <person name="Salamov A."/>
            <person name="Ahrendt S.R."/>
            <person name="Lipzen A."/>
            <person name="Sullivan W."/>
            <person name="Andreopoulos W.B."/>
            <person name="Clum A."/>
            <person name="Lindquist E."/>
            <person name="Daum C."/>
            <person name="Ramamoorthy G.K."/>
            <person name="Gryganskyi A."/>
            <person name="Culley D."/>
            <person name="Magnuson J.K."/>
            <person name="James T.Y."/>
            <person name="O'Malley M.A."/>
            <person name="Stajich J.E."/>
            <person name="Spatafora J.W."/>
            <person name="Visel A."/>
            <person name="Grigoriev I.V."/>
        </authorList>
    </citation>
    <scope>NUCLEOTIDE SEQUENCE [LARGE SCALE GENOMIC DNA]</scope>
    <source>
        <strain evidence="4 5">68-887.2</strain>
    </source>
</reference>
<evidence type="ECO:0000256" key="1">
    <source>
        <dbReference type="ARBA" id="ARBA00004123"/>
    </source>
</evidence>
<sequence>MSQLSNDLETHVLDPLPISSESSRQSGYKLPQRKVKSCGFCYRRKVKCDKTFPCGRCVKRGLGDLCQQETRLVNSDPSLSPSAVSTRVTRRQPTYAELVLENKSLHRKIALQEAVVARLGGSEAASSAHVEEDWKLGSDNESIERDRHVRPRTKMMRGNGESEAVTNDDAAELDVDERELLQTFKEVRNMTHSLGGGSLRPTSIDPTILTTLSLIPSQLSDYLVQFHCDVLHHVHCVFHKPTFLAQYQAWMARRRMGLGMGAWAADKGYDFLAHYFSVIASSMYFAEKPIPGSEGLSQGVVDLLPHFWFDTSINCLHLSGYMGRPTLPVLQTICILPLIASTFGASTYMTMLLHTGLGLARELNFHALTADTPTSDGRGSITRELGRRIWACLRVAECDPATNSPFPLIYRRTPTDIPTNIDDQEMEEGHPIVALPGNHPSDASHLIAMARLAEIYNEFAHDIATHPSPSVRWRIACEYDRRLEHLLDFCPALDPSVDISTGNYPRLGYLEWSRHHWLLTVPVARILMFRGFFGKSFGDDRYEYARKTCVSQARAILTAWMLPRRRLWTRTWHTSTNTVLAGVILATESLRGSHTAETRDGLRAEVKMCINFLLNDADRANTVVSRGVGVLRKLLDKDMEAHPPRHAPHESLVPLVVTAADPTLGPWPSTGLSGTATLAEGLNSQTAEPLPNMSLDLRLFIPNIEEARGSEFWQGGITGVDGVDTGGDDDLWNSFFEETDFI</sequence>
<evidence type="ECO:0000256" key="2">
    <source>
        <dbReference type="ARBA" id="ARBA00023242"/>
    </source>
</evidence>
<dbReference type="OrthoDB" id="3364175at2759"/>
<dbReference type="CDD" id="cd12148">
    <property type="entry name" value="fungal_TF_MHR"/>
    <property type="match status" value="1"/>
</dbReference>
<dbReference type="PANTHER" id="PTHR31001">
    <property type="entry name" value="UNCHARACTERIZED TRANSCRIPTIONAL REGULATORY PROTEIN"/>
    <property type="match status" value="1"/>
</dbReference>
<keyword evidence="2" id="KW-0539">Nucleus</keyword>
<dbReference type="EMBL" id="MCFC01000061">
    <property type="protein sequence ID" value="ORY25044.1"/>
    <property type="molecule type" value="Genomic_DNA"/>
</dbReference>
<evidence type="ECO:0000313" key="5">
    <source>
        <dbReference type="Proteomes" id="UP000193986"/>
    </source>
</evidence>